<dbReference type="InterPro" id="IPR025558">
    <property type="entry name" value="DUF4283"/>
</dbReference>
<feature type="region of interest" description="Disordered" evidence="1">
    <location>
        <begin position="249"/>
        <end position="312"/>
    </location>
</feature>
<keyword evidence="2" id="KW-1133">Transmembrane helix</keyword>
<dbReference type="AlphaFoldDB" id="A0A8X7TUE5"/>
<feature type="compositionally biased region" description="Basic and acidic residues" evidence="1">
    <location>
        <begin position="341"/>
        <end position="357"/>
    </location>
</feature>
<gene>
    <name evidence="4" type="ORF">Bca52824_082592</name>
</gene>
<feature type="region of interest" description="Disordered" evidence="1">
    <location>
        <begin position="327"/>
        <end position="390"/>
    </location>
</feature>
<accession>A0A8X7TUE5</accession>
<evidence type="ECO:0000256" key="1">
    <source>
        <dbReference type="SAM" id="MobiDB-lite"/>
    </source>
</evidence>
<keyword evidence="5" id="KW-1185">Reference proteome</keyword>
<keyword evidence="2" id="KW-0812">Transmembrane</keyword>
<feature type="region of interest" description="Disordered" evidence="1">
    <location>
        <begin position="512"/>
        <end position="574"/>
    </location>
</feature>
<evidence type="ECO:0000313" key="4">
    <source>
        <dbReference type="EMBL" id="KAG2252456.1"/>
    </source>
</evidence>
<feature type="compositionally biased region" description="Basic and acidic residues" evidence="1">
    <location>
        <begin position="297"/>
        <end position="312"/>
    </location>
</feature>
<organism evidence="4 5">
    <name type="scientific">Brassica carinata</name>
    <name type="common">Ethiopian mustard</name>
    <name type="synonym">Abyssinian cabbage</name>
    <dbReference type="NCBI Taxonomy" id="52824"/>
    <lineage>
        <taxon>Eukaryota</taxon>
        <taxon>Viridiplantae</taxon>
        <taxon>Streptophyta</taxon>
        <taxon>Embryophyta</taxon>
        <taxon>Tracheophyta</taxon>
        <taxon>Spermatophyta</taxon>
        <taxon>Magnoliopsida</taxon>
        <taxon>eudicotyledons</taxon>
        <taxon>Gunneridae</taxon>
        <taxon>Pentapetalae</taxon>
        <taxon>rosids</taxon>
        <taxon>malvids</taxon>
        <taxon>Brassicales</taxon>
        <taxon>Brassicaceae</taxon>
        <taxon>Brassiceae</taxon>
        <taxon>Brassica</taxon>
    </lineage>
</organism>
<comment type="caution">
    <text evidence="4">The sequence shown here is derived from an EMBL/GenBank/DDBJ whole genome shotgun (WGS) entry which is preliminary data.</text>
</comment>
<feature type="domain" description="DUF4283" evidence="3">
    <location>
        <begin position="68"/>
        <end position="144"/>
    </location>
</feature>
<dbReference type="Proteomes" id="UP000886595">
    <property type="component" value="Unassembled WGS sequence"/>
</dbReference>
<feature type="compositionally biased region" description="Basic and acidic residues" evidence="1">
    <location>
        <begin position="368"/>
        <end position="384"/>
    </location>
</feature>
<dbReference type="Pfam" id="PF14111">
    <property type="entry name" value="DUF4283"/>
    <property type="match status" value="1"/>
</dbReference>
<protein>
    <recommendedName>
        <fullName evidence="3">DUF4283 domain-containing protein</fullName>
    </recommendedName>
</protein>
<evidence type="ECO:0000256" key="2">
    <source>
        <dbReference type="SAM" id="Phobius"/>
    </source>
</evidence>
<name>A0A8X7TUE5_BRACI</name>
<evidence type="ECO:0000313" key="5">
    <source>
        <dbReference type="Proteomes" id="UP000886595"/>
    </source>
</evidence>
<evidence type="ECO:0000259" key="3">
    <source>
        <dbReference type="Pfam" id="PF14111"/>
    </source>
</evidence>
<dbReference type="EMBL" id="JAAMPC010000016">
    <property type="protein sequence ID" value="KAG2252456.1"/>
    <property type="molecule type" value="Genomic_DNA"/>
</dbReference>
<feature type="transmembrane region" description="Helical" evidence="2">
    <location>
        <begin position="6"/>
        <end position="28"/>
    </location>
</feature>
<feature type="compositionally biased region" description="Basic and acidic residues" evidence="1">
    <location>
        <begin position="257"/>
        <end position="266"/>
    </location>
</feature>
<dbReference type="PANTHER" id="PTHR31286:SF113">
    <property type="entry name" value="DUF4283 DOMAIN-CONTAINING PROTEIN"/>
    <property type="match status" value="1"/>
</dbReference>
<dbReference type="InterPro" id="IPR040256">
    <property type="entry name" value="At4g02000-like"/>
</dbReference>
<dbReference type="OrthoDB" id="1062555at2759"/>
<sequence>MTEVFFWDITGSFLVLFMLKVFFFFLIIMTHSQLLSHGEEMMNGEGMRKRLKISVAHFDNSALIKTYSKTLIGRCMNPEEQEMKALFSNLPKIWNLEERVTGTDLGFGKFQFDFQTEEELEAVLKRQPYHFDYWMLALARWQPKQSNSFPSEIIFWIRVIGVPLEFRTVPTFGSIGGALGRVVAVDVKYNRVQVVLDAFKELCLETMVDFKGGEYYDNEEAAVSLRYEKLFGHCKLCASLRHKEELCPLDDNNLKSSPERRRELREGNGAWTDGTKHEDRARSYKGVVINGQPGQQNKERDNRENYGKGKGKAVDVVDSKWVKVAEKGSRKPSTYYGSYRGDGEGSRYRNTRRDEGRSGGTRGGVGDQEIRARPSSHQPRDSHGQRTPVSAVREEVEIKGTGDDAATDEFQLELAKTQAEGSEAIIDTTEEEMGLIKLKGVMGQQEDITADIDMEIEAIHASILENGEDVEVEDEFQTLSEEEAEQLAEVDGQEELVSGDGNNATVADDMATRQSNRRRLLKPRTAGSNKMRMASSLLSPHKRAVAKVGIRQGDGGKPLERKGPSNPKSTNLKF</sequence>
<dbReference type="PANTHER" id="PTHR31286">
    <property type="entry name" value="GLYCINE-RICH CELL WALL STRUCTURAL PROTEIN 1.8-LIKE"/>
    <property type="match status" value="1"/>
</dbReference>
<proteinExistence type="predicted"/>
<reference evidence="4 5" key="1">
    <citation type="submission" date="2020-02" db="EMBL/GenBank/DDBJ databases">
        <authorList>
            <person name="Ma Q."/>
            <person name="Huang Y."/>
            <person name="Song X."/>
            <person name="Pei D."/>
        </authorList>
    </citation>
    <scope>NUCLEOTIDE SEQUENCE [LARGE SCALE GENOMIC DNA]</scope>
    <source>
        <strain evidence="4">Sxm20200214</strain>
        <tissue evidence="4">Leaf</tissue>
    </source>
</reference>
<keyword evidence="2" id="KW-0472">Membrane</keyword>